<organism evidence="2 3">
    <name type="scientific">Anatilimnocola aggregata</name>
    <dbReference type="NCBI Taxonomy" id="2528021"/>
    <lineage>
        <taxon>Bacteria</taxon>
        <taxon>Pseudomonadati</taxon>
        <taxon>Planctomycetota</taxon>
        <taxon>Planctomycetia</taxon>
        <taxon>Pirellulales</taxon>
        <taxon>Pirellulaceae</taxon>
        <taxon>Anatilimnocola</taxon>
    </lineage>
</organism>
<dbReference type="PANTHER" id="PTHR43283">
    <property type="entry name" value="BETA-LACTAMASE-RELATED"/>
    <property type="match status" value="1"/>
</dbReference>
<dbReference type="RefSeq" id="WP_145089000.1">
    <property type="nucleotide sequence ID" value="NZ_CP036274.1"/>
</dbReference>
<dbReference type="InterPro" id="IPR001466">
    <property type="entry name" value="Beta-lactam-related"/>
</dbReference>
<dbReference type="Proteomes" id="UP000315017">
    <property type="component" value="Chromosome"/>
</dbReference>
<gene>
    <name evidence="2" type="ORF">ETAA8_28850</name>
</gene>
<name>A0A517YC43_9BACT</name>
<dbReference type="AlphaFoldDB" id="A0A517YC43"/>
<evidence type="ECO:0000313" key="2">
    <source>
        <dbReference type="EMBL" id="QDU27794.1"/>
    </source>
</evidence>
<proteinExistence type="predicted"/>
<keyword evidence="3" id="KW-1185">Reference proteome</keyword>
<dbReference type="InterPro" id="IPR012338">
    <property type="entry name" value="Beta-lactam/transpept-like"/>
</dbReference>
<reference evidence="2 3" key="1">
    <citation type="submission" date="2019-02" db="EMBL/GenBank/DDBJ databases">
        <title>Deep-cultivation of Planctomycetes and their phenomic and genomic characterization uncovers novel biology.</title>
        <authorList>
            <person name="Wiegand S."/>
            <person name="Jogler M."/>
            <person name="Boedeker C."/>
            <person name="Pinto D."/>
            <person name="Vollmers J."/>
            <person name="Rivas-Marin E."/>
            <person name="Kohn T."/>
            <person name="Peeters S.H."/>
            <person name="Heuer A."/>
            <person name="Rast P."/>
            <person name="Oberbeckmann S."/>
            <person name="Bunk B."/>
            <person name="Jeske O."/>
            <person name="Meyerdierks A."/>
            <person name="Storesund J.E."/>
            <person name="Kallscheuer N."/>
            <person name="Luecker S."/>
            <person name="Lage O.M."/>
            <person name="Pohl T."/>
            <person name="Merkel B.J."/>
            <person name="Hornburger P."/>
            <person name="Mueller R.-W."/>
            <person name="Bruemmer F."/>
            <person name="Labrenz M."/>
            <person name="Spormann A.M."/>
            <person name="Op den Camp H."/>
            <person name="Overmann J."/>
            <person name="Amann R."/>
            <person name="Jetten M.S.M."/>
            <person name="Mascher T."/>
            <person name="Medema M.H."/>
            <person name="Devos D.P."/>
            <person name="Kaster A.-K."/>
            <person name="Ovreas L."/>
            <person name="Rohde M."/>
            <person name="Galperin M.Y."/>
            <person name="Jogler C."/>
        </authorList>
    </citation>
    <scope>NUCLEOTIDE SEQUENCE [LARGE SCALE GENOMIC DNA]</scope>
    <source>
        <strain evidence="2 3">ETA_A8</strain>
    </source>
</reference>
<dbReference type="Gene3D" id="3.40.710.10">
    <property type="entry name" value="DD-peptidase/beta-lactamase superfamily"/>
    <property type="match status" value="1"/>
</dbReference>
<dbReference type="EMBL" id="CP036274">
    <property type="protein sequence ID" value="QDU27794.1"/>
    <property type="molecule type" value="Genomic_DNA"/>
</dbReference>
<feature type="domain" description="Beta-lactamase-related" evidence="1">
    <location>
        <begin position="45"/>
        <end position="327"/>
    </location>
</feature>
<dbReference type="KEGG" id="aagg:ETAA8_28850"/>
<evidence type="ECO:0000259" key="1">
    <source>
        <dbReference type="Pfam" id="PF00144"/>
    </source>
</evidence>
<dbReference type="PANTHER" id="PTHR43283:SF7">
    <property type="entry name" value="BETA-LACTAMASE-RELATED DOMAIN-CONTAINING PROTEIN"/>
    <property type="match status" value="1"/>
</dbReference>
<dbReference type="OrthoDB" id="9773047at2"/>
<accession>A0A517YC43</accession>
<sequence>MREFYVWRFLLAPLFAAWLVVSPEVSLMAAEPVADPTNPEHHKLAAEYSAARKGLSVLVRVDGKEVFADYTNGGGQNRAHELASGTKSFNGIMAAAAIQDGLIKSWDEKVSDTITEWKDDETKQNITLRHLLSLTSGMGGGQIARVPTFADAIQTTVRFEPGQRFQYGPAPFQTFGELLRRKLSETKETPLDYLQRRIFKPIDLQVGSWRKGVDGMPHLPSGAHLTAPEWAKFGELVRAGGSWNGKEIVQQKLLDECFIPAKANPAYGLTWWLASAANNQRAALFPALARAAKGDGAQPLRVPDLVQAAGAGNQRLYISRQLKLVVVRQAGGILEALGGRDATEWSDREFLARLLYGTDAAGKKL</sequence>
<evidence type="ECO:0000313" key="3">
    <source>
        <dbReference type="Proteomes" id="UP000315017"/>
    </source>
</evidence>
<dbReference type="InterPro" id="IPR050789">
    <property type="entry name" value="Diverse_Enzym_Activities"/>
</dbReference>
<protein>
    <submittedName>
        <fullName evidence="2">Beta-lactamase</fullName>
    </submittedName>
</protein>
<dbReference type="SUPFAM" id="SSF56601">
    <property type="entry name" value="beta-lactamase/transpeptidase-like"/>
    <property type="match status" value="1"/>
</dbReference>
<dbReference type="Pfam" id="PF00144">
    <property type="entry name" value="Beta-lactamase"/>
    <property type="match status" value="1"/>
</dbReference>